<protein>
    <recommendedName>
        <fullName evidence="3">WD40 repeat domain-containing protein</fullName>
    </recommendedName>
</protein>
<comment type="caution">
    <text evidence="1">The sequence shown here is derived from an EMBL/GenBank/DDBJ whole genome shotgun (WGS) entry which is preliminary data.</text>
</comment>
<gene>
    <name evidence="1" type="ORF">GCM10011608_44430</name>
</gene>
<organism evidence="1 2">
    <name type="scientific">Micromonospora sonchi</name>
    <dbReference type="NCBI Taxonomy" id="1763543"/>
    <lineage>
        <taxon>Bacteria</taxon>
        <taxon>Bacillati</taxon>
        <taxon>Actinomycetota</taxon>
        <taxon>Actinomycetes</taxon>
        <taxon>Micromonosporales</taxon>
        <taxon>Micromonosporaceae</taxon>
        <taxon>Micromonospora</taxon>
    </lineage>
</organism>
<evidence type="ECO:0008006" key="3">
    <source>
        <dbReference type="Google" id="ProtNLM"/>
    </source>
</evidence>
<sequence>MAMMRSADRARRGWRVIGAALGAAAVGMVGVLVAPTGAQAASDRVAVVDQRYGVRIFSAGASRWTAGSAQWSWKRPAGSGWKNLSDVKFRKQGSRNVVLVAASGGRAGIVDYATRKVRYQVTPGGNPHAIELLPNGAVVVASSDPGKLTLYGKGRTSPAATKAFAKAHAVYWDSAIKRLWAAGGTRLCSYKVSGTATAPKLTNAACRTVTGNVHDLSPVYGTSANLWMSNTSHVYRYDINRNRFQRAPGSIDTNKIKSIGNHSGGLVFTTKVAGANSDGTYGNGNVWLYRLNGSYVGNRYLSGAAIYKARPVVWSYR</sequence>
<dbReference type="EMBL" id="BMNB01000024">
    <property type="protein sequence ID" value="GGM54549.1"/>
    <property type="molecule type" value="Genomic_DNA"/>
</dbReference>
<reference evidence="1" key="2">
    <citation type="submission" date="2020-09" db="EMBL/GenBank/DDBJ databases">
        <authorList>
            <person name="Sun Q."/>
            <person name="Zhou Y."/>
        </authorList>
    </citation>
    <scope>NUCLEOTIDE SEQUENCE</scope>
    <source>
        <strain evidence="1">CGMCC 4.7312</strain>
    </source>
</reference>
<accession>A0A917X227</accession>
<dbReference type="Proteomes" id="UP000608890">
    <property type="component" value="Unassembled WGS sequence"/>
</dbReference>
<evidence type="ECO:0000313" key="1">
    <source>
        <dbReference type="EMBL" id="GGM54549.1"/>
    </source>
</evidence>
<dbReference type="InterPro" id="IPR045383">
    <property type="entry name" value="DUF6528"/>
</dbReference>
<proteinExistence type="predicted"/>
<dbReference type="Pfam" id="PF20138">
    <property type="entry name" value="DUF6528"/>
    <property type="match status" value="1"/>
</dbReference>
<name>A0A917X227_9ACTN</name>
<reference evidence="1" key="1">
    <citation type="journal article" date="2014" name="Int. J. Syst. Evol. Microbiol.">
        <title>Complete genome sequence of Corynebacterium casei LMG S-19264T (=DSM 44701T), isolated from a smear-ripened cheese.</title>
        <authorList>
            <consortium name="US DOE Joint Genome Institute (JGI-PGF)"/>
            <person name="Walter F."/>
            <person name="Albersmeier A."/>
            <person name="Kalinowski J."/>
            <person name="Ruckert C."/>
        </authorList>
    </citation>
    <scope>NUCLEOTIDE SEQUENCE</scope>
    <source>
        <strain evidence="1">CGMCC 4.7312</strain>
    </source>
</reference>
<dbReference type="AlphaFoldDB" id="A0A917X227"/>
<evidence type="ECO:0000313" key="2">
    <source>
        <dbReference type="Proteomes" id="UP000608890"/>
    </source>
</evidence>
<keyword evidence="2" id="KW-1185">Reference proteome</keyword>
<dbReference type="SUPFAM" id="SSF75011">
    <property type="entry name" value="3-carboxy-cis,cis-mucoante lactonizing enzyme"/>
    <property type="match status" value="1"/>
</dbReference>